<evidence type="ECO:0000256" key="3">
    <source>
        <dbReference type="ARBA" id="ARBA00022692"/>
    </source>
</evidence>
<keyword evidence="3 7" id="KW-0812">Transmembrane</keyword>
<evidence type="ECO:0000256" key="4">
    <source>
        <dbReference type="ARBA" id="ARBA00022989"/>
    </source>
</evidence>
<reference evidence="8" key="2">
    <citation type="submission" date="2014-05" db="EMBL/GenBank/DDBJ databases">
        <title>The genome sequences of chimpanzee malaria parasites reveal the path to human adaptation.</title>
        <authorList>
            <person name="Otto T.D."/>
            <person name="Rayner J.C."/>
            <person name="Boehme U."/>
            <person name="Pain A."/>
            <person name="Spottiswoode N."/>
            <person name="Sanders M."/>
            <person name="Quail M."/>
            <person name="Ollomo B."/>
            <person name="Renaud F."/>
            <person name="Thomas A.W."/>
            <person name="Prugnolle F."/>
            <person name="Conway D.J."/>
            <person name="Newbold C."/>
            <person name="Berriman M."/>
        </authorList>
    </citation>
    <scope>NUCLEOTIDE SEQUENCE [LARGE SCALE GENOMIC DNA]</scope>
    <source>
        <strain evidence="8">CDC</strain>
    </source>
</reference>
<evidence type="ECO:0000256" key="7">
    <source>
        <dbReference type="SAM" id="Phobius"/>
    </source>
</evidence>
<organism evidence="8 9">
    <name type="scientific">Plasmodium reichenowi</name>
    <dbReference type="NCBI Taxonomy" id="5854"/>
    <lineage>
        <taxon>Eukaryota</taxon>
        <taxon>Sar</taxon>
        <taxon>Alveolata</taxon>
        <taxon>Apicomplexa</taxon>
        <taxon>Aconoidasida</taxon>
        <taxon>Haemosporida</taxon>
        <taxon>Plasmodiidae</taxon>
        <taxon>Plasmodium</taxon>
        <taxon>Plasmodium (Laverania)</taxon>
    </lineage>
</organism>
<dbReference type="VEuPathDB" id="PlasmoDB:PRG01_0614600"/>
<evidence type="ECO:0000256" key="6">
    <source>
        <dbReference type="SAM" id="MobiDB-lite"/>
    </source>
</evidence>
<dbReference type="Proteomes" id="UP000027581">
    <property type="component" value="Unassembled WGS sequence"/>
</dbReference>
<name>A0A060RUT0_PLARE</name>
<feature type="region of interest" description="Disordered" evidence="6">
    <location>
        <begin position="561"/>
        <end position="638"/>
    </location>
</feature>
<feature type="transmembrane region" description="Helical" evidence="7">
    <location>
        <begin position="833"/>
        <end position="851"/>
    </location>
</feature>
<comment type="subcellular location">
    <subcellularLocation>
        <location evidence="1">Membrane</location>
        <topology evidence="1">Multi-pass membrane protein</topology>
    </subcellularLocation>
</comment>
<proteinExistence type="inferred from homology"/>
<keyword evidence="5 7" id="KW-0472">Membrane</keyword>
<sequence>MNKTANLFKDETEKAIVHFIVYLIGIVLILCVYYNYIILKYYFYSLFWAFIISIPLHHVKVKLKEFFKKKIIKKKKNGKSVNGKRYQYIPNEKQETCNKYKNEKLIKNKGPDIIEDEHLLHCLNYKDGYTNIINKKKKDSYKKTKTYNCIKENKNEDKCQIFQKYTNNTQHEDDLILKNKASYICKKAFYNLVRNIRKELDIYLYIFFLIIKPIYKKEEKKDNFNNSFDSYENGNDSEIYFLILHRFIFFYILRGIFYKYKEFLLSISSCIFFLYVFYKIIKIIWFQYFYKIYRKYYEKYSFLFTFDLSFIYKRYLNDILTILIIILAIIIFSSISVFFIFNIYGESVYIINSLNNYLSVNFKNAAIIKNFKRFYKKGGKEDIENLYELVDLSKVPFLSNTMISSIYSHLKRAIDIYENIYLYNFTKNKNVSLKACCLSLLVKRFVIIKNNNLYNVKKFVLALNEQKKHILEKNHDFKNKKCMDKDENQKSVFFSLKKIIQYLSKNKFFSSNKSKDIVEDSNNNNNNNNNNDKNNQNNENKNNSVSQNIFKTVFENLVGQYGNVEKKQNGKSPERASHESEEEKKKKKKNINKQKDDLASSEKDKETNKKKDGIDKKIYSDNKNKDNDDEKKDLQDLKNMSKEKTSNNFMLNIYDPAKERNFKIKEFMSYVNNLFLSLKKIEDLGKLTKFLIFNNSYGLLKIMIFFVLIFFNFFMFTFDAIVQAVIFFTALYYLISSKKSVLNYLKDVLLVVDPSSIFFYNITNNLKAIIICTLKRIYFYTLYIWLIFSFFQFPIIYVPTLLCIILSLIPVISPEILILVIILHLWIIKKQKIISLILFIVNFFIYCYFSTSIYNEIPHTHAWLVSLSLFLSISTFGSKGLILGPLIGSIPLILHQVAIHKNKSVQSKKKKKEKGKKKLSKNDQLMKKYTHKQLQKKFNQFHNIIKYSEQKKYKKFKKKRNEKALLWKNKLDNLYKLIEINRSNIHMYQMDDKKNNSNNKADQILKRKISPFQQILYDDFMHKEDHKLALYIYRRNKEINNGKKTNHNLISKKIHKTTKAPKHKFHYNKRTKSLIYLYDKFQQNLDFLFSCITSNN</sequence>
<feature type="transmembrane region" description="Helical" evidence="7">
    <location>
        <begin position="777"/>
        <end position="798"/>
    </location>
</feature>
<dbReference type="GO" id="GO:0016020">
    <property type="term" value="C:membrane"/>
    <property type="evidence" value="ECO:0007669"/>
    <property type="project" value="UniProtKB-SubCell"/>
</dbReference>
<evidence type="ECO:0000313" key="9">
    <source>
        <dbReference type="Proteomes" id="UP000027581"/>
    </source>
</evidence>
<evidence type="ECO:0000256" key="2">
    <source>
        <dbReference type="ARBA" id="ARBA00009773"/>
    </source>
</evidence>
<dbReference type="PANTHER" id="PTHR21716">
    <property type="entry name" value="TRANSMEMBRANE PROTEIN"/>
    <property type="match status" value="1"/>
</dbReference>
<feature type="transmembrane region" description="Helical" evidence="7">
    <location>
        <begin position="804"/>
        <end position="826"/>
    </location>
</feature>
<feature type="transmembrane region" description="Helical" evidence="7">
    <location>
        <begin position="15"/>
        <end position="35"/>
    </location>
</feature>
<dbReference type="EMBL" id="HG810767">
    <property type="protein sequence ID" value="CDO63338.1"/>
    <property type="molecule type" value="Genomic_DNA"/>
</dbReference>
<feature type="transmembrane region" description="Helical" evidence="7">
    <location>
        <begin position="239"/>
        <end position="257"/>
    </location>
</feature>
<feature type="transmembrane region" description="Helical" evidence="7">
    <location>
        <begin position="702"/>
        <end position="735"/>
    </location>
</feature>
<keyword evidence="4 7" id="KW-1133">Transmembrane helix</keyword>
<evidence type="ECO:0000256" key="1">
    <source>
        <dbReference type="ARBA" id="ARBA00004141"/>
    </source>
</evidence>
<feature type="transmembrane region" description="Helical" evidence="7">
    <location>
        <begin position="319"/>
        <end position="344"/>
    </location>
</feature>
<evidence type="ECO:0000313" key="8">
    <source>
        <dbReference type="EMBL" id="CDO63338.1"/>
    </source>
</evidence>
<feature type="compositionally biased region" description="Basic and acidic residues" evidence="6">
    <location>
        <begin position="593"/>
        <end position="638"/>
    </location>
</feature>
<feature type="transmembrane region" description="Helical" evidence="7">
    <location>
        <begin position="264"/>
        <end position="290"/>
    </location>
</feature>
<dbReference type="PhylomeDB" id="A0A060RUT0"/>
<gene>
    <name evidence="8" type="ORF">PRCDC_0613600</name>
</gene>
<evidence type="ECO:0000256" key="5">
    <source>
        <dbReference type="ARBA" id="ARBA00023136"/>
    </source>
</evidence>
<keyword evidence="9" id="KW-1185">Reference proteome</keyword>
<feature type="compositionally biased region" description="Low complexity" evidence="6">
    <location>
        <begin position="520"/>
        <end position="543"/>
    </location>
</feature>
<feature type="transmembrane region" description="Helical" evidence="7">
    <location>
        <begin position="41"/>
        <end position="59"/>
    </location>
</feature>
<accession>A0A060RUT0</accession>
<feature type="compositionally biased region" description="Basic and acidic residues" evidence="6">
    <location>
        <begin position="564"/>
        <end position="584"/>
    </location>
</feature>
<feature type="region of interest" description="Disordered" evidence="6">
    <location>
        <begin position="515"/>
        <end position="543"/>
    </location>
</feature>
<feature type="transmembrane region" description="Helical" evidence="7">
    <location>
        <begin position="863"/>
        <end position="894"/>
    </location>
</feature>
<reference evidence="8" key="1">
    <citation type="submission" date="2014-01" db="EMBL/GenBank/DDBJ databases">
        <authorList>
            <person name="Aslett M."/>
        </authorList>
    </citation>
    <scope>NUCLEOTIDE SEQUENCE</scope>
    <source>
        <strain evidence="8">CDC</strain>
    </source>
</reference>
<dbReference type="InterPro" id="IPR002549">
    <property type="entry name" value="AI-2E-like"/>
</dbReference>
<dbReference type="AlphaFoldDB" id="A0A060RUT0"/>
<dbReference type="PANTHER" id="PTHR21716:SF4">
    <property type="entry name" value="TRANSMEMBRANE PROTEIN 245"/>
    <property type="match status" value="1"/>
</dbReference>
<dbReference type="VEuPathDB" id="PlasmoDB:PRCDC_0613600"/>
<comment type="similarity">
    <text evidence="2">Belongs to the autoinducer-2 exporter (AI-2E) (TC 2.A.86) family.</text>
</comment>
<protein>
    <submittedName>
        <fullName evidence="8">Uncharacterized protein</fullName>
    </submittedName>
</protein>